<dbReference type="PANTHER" id="PTHR11102">
    <property type="entry name" value="SEL-1-LIKE PROTEIN"/>
    <property type="match status" value="1"/>
</dbReference>
<reference evidence="7" key="1">
    <citation type="submission" date="2020-01" db="EMBL/GenBank/DDBJ databases">
        <title>Genome Sequencing of Three Apophysomyces-Like Fungal Strains Confirms a Novel Fungal Genus in the Mucoromycota with divergent Burkholderia-like Endosymbiotic Bacteria.</title>
        <authorList>
            <person name="Stajich J.E."/>
            <person name="Macias A.M."/>
            <person name="Carter-House D."/>
            <person name="Lovett B."/>
            <person name="Kasson L.R."/>
            <person name="Berry K."/>
            <person name="Grigoriev I."/>
            <person name="Chang Y."/>
            <person name="Spatafora J."/>
            <person name="Kasson M.T."/>
        </authorList>
    </citation>
    <scope>NUCLEOTIDE SEQUENCE</scope>
    <source>
        <strain evidence="7">NRRL A-21654</strain>
    </source>
</reference>
<dbReference type="InterPro" id="IPR003614">
    <property type="entry name" value="Knottins"/>
</dbReference>
<evidence type="ECO:0000256" key="2">
    <source>
        <dbReference type="ARBA" id="ARBA00022771"/>
    </source>
</evidence>
<dbReference type="OrthoDB" id="9922773at2759"/>
<accession>A0A8H7ERQ6</accession>
<dbReference type="SMART" id="SM00671">
    <property type="entry name" value="SEL1"/>
    <property type="match status" value="4"/>
</dbReference>
<evidence type="ECO:0000313" key="8">
    <source>
        <dbReference type="Proteomes" id="UP000605846"/>
    </source>
</evidence>
<evidence type="ECO:0000256" key="3">
    <source>
        <dbReference type="ARBA" id="ARBA00022833"/>
    </source>
</evidence>
<dbReference type="GO" id="GO:0008270">
    <property type="term" value="F:zinc ion binding"/>
    <property type="evidence" value="ECO:0007669"/>
    <property type="project" value="UniProtKB-KW"/>
</dbReference>
<evidence type="ECO:0000256" key="1">
    <source>
        <dbReference type="ARBA" id="ARBA00022723"/>
    </source>
</evidence>
<gene>
    <name evidence="7" type="ORF">EC973_001678</name>
</gene>
<dbReference type="Proteomes" id="UP000605846">
    <property type="component" value="Unassembled WGS sequence"/>
</dbReference>
<dbReference type="Pfam" id="PF08238">
    <property type="entry name" value="Sel1"/>
    <property type="match status" value="4"/>
</dbReference>
<evidence type="ECO:0000259" key="6">
    <source>
        <dbReference type="PROSITE" id="PS50865"/>
    </source>
</evidence>
<dbReference type="CDD" id="cd00107">
    <property type="entry name" value="Knot1"/>
    <property type="match status" value="1"/>
</dbReference>
<dbReference type="Gene3D" id="6.10.140.2220">
    <property type="match status" value="1"/>
</dbReference>
<dbReference type="GO" id="GO:0006952">
    <property type="term" value="P:defense response"/>
    <property type="evidence" value="ECO:0007669"/>
    <property type="project" value="InterPro"/>
</dbReference>
<dbReference type="InterPro" id="IPR050767">
    <property type="entry name" value="Sel1_AlgK"/>
</dbReference>
<dbReference type="EMBL" id="JABAYA010000140">
    <property type="protein sequence ID" value="KAF7723765.1"/>
    <property type="molecule type" value="Genomic_DNA"/>
</dbReference>
<comment type="caution">
    <text evidence="7">The sequence shown here is derived from an EMBL/GenBank/DDBJ whole genome shotgun (WGS) entry which is preliminary data.</text>
</comment>
<dbReference type="AlphaFoldDB" id="A0A8H7ERQ6"/>
<dbReference type="PANTHER" id="PTHR11102:SF160">
    <property type="entry name" value="ERAD-ASSOCIATED E3 UBIQUITIN-PROTEIN LIGASE COMPONENT HRD3"/>
    <property type="match status" value="1"/>
</dbReference>
<dbReference type="InterPro" id="IPR006597">
    <property type="entry name" value="Sel1-like"/>
</dbReference>
<dbReference type="SUPFAM" id="SSF144232">
    <property type="entry name" value="HIT/MYND zinc finger-like"/>
    <property type="match status" value="1"/>
</dbReference>
<keyword evidence="8" id="KW-1185">Reference proteome</keyword>
<evidence type="ECO:0000313" key="7">
    <source>
        <dbReference type="EMBL" id="KAF7723765.1"/>
    </source>
</evidence>
<sequence>MAQVQEHLPEGEVPAAKEVPPFLGLNQQQSALLVALYNETDPEFAKQLPTAMPIAAQQLAQEYEKRNNVGKKLERANVMYSEEFSTFENIQQEALELLSKTDMDIDKAAEGLVLDEKSESSVHDLLLGSLLYGGVRRESSGPEDKASMSPVASPNFKGATRLLERAFDLGYTMAAVQIGSLYMQEEKMAAGKNLPGQDPKKLAFEWYLKAAEKSNPMAAHKVGYFYENGIGCKLDMEKAVEYYKKAYDQGYPDSAHNLGLIHQGNSGSTLPLKDVQKAMEYLERARQWGYAPSANALGRMYLLMSKDEELAKAAGNPGSDKEEYIVTGIDLLEDSANNGDADAMLMLGLIFGSKDYGLYDMDKAQNYMELALVRGDLEAYNYLVRILRAKMAARVALEKDNLENFEKLSQEDKEKLIRQLAKEAAPEKVRHKQCGNTFCEKMEQKEGDFKRCSQCMRVSYCSRECQKEHWKSGHKVVCSKPTQ</sequence>
<keyword evidence="3" id="KW-0862">Zinc</keyword>
<dbReference type="Gene3D" id="1.25.40.10">
    <property type="entry name" value="Tetratricopeptide repeat domain"/>
    <property type="match status" value="2"/>
</dbReference>
<name>A0A8H7ERQ6_9FUNG</name>
<keyword evidence="2 5" id="KW-0863">Zinc-finger</keyword>
<evidence type="ECO:0000256" key="4">
    <source>
        <dbReference type="ARBA" id="ARBA00038101"/>
    </source>
</evidence>
<dbReference type="SUPFAM" id="SSF81901">
    <property type="entry name" value="HCP-like"/>
    <property type="match status" value="1"/>
</dbReference>
<dbReference type="PROSITE" id="PS50865">
    <property type="entry name" value="ZF_MYND_2"/>
    <property type="match status" value="1"/>
</dbReference>
<dbReference type="InterPro" id="IPR011990">
    <property type="entry name" value="TPR-like_helical_dom_sf"/>
</dbReference>
<feature type="domain" description="MYND-type" evidence="6">
    <location>
        <begin position="436"/>
        <end position="478"/>
    </location>
</feature>
<evidence type="ECO:0000256" key="5">
    <source>
        <dbReference type="PROSITE-ProRule" id="PRU00134"/>
    </source>
</evidence>
<proteinExistence type="inferred from homology"/>
<protein>
    <recommendedName>
        <fullName evidence="6">MYND-type domain-containing protein</fullName>
    </recommendedName>
</protein>
<dbReference type="InterPro" id="IPR002893">
    <property type="entry name" value="Znf_MYND"/>
</dbReference>
<comment type="similarity">
    <text evidence="4">Belongs to the sel-1 family.</text>
</comment>
<dbReference type="Pfam" id="PF01753">
    <property type="entry name" value="zf-MYND"/>
    <property type="match status" value="1"/>
</dbReference>
<keyword evidence="1" id="KW-0479">Metal-binding</keyword>
<organism evidence="7 8">
    <name type="scientific">Apophysomyces ossiformis</name>
    <dbReference type="NCBI Taxonomy" id="679940"/>
    <lineage>
        <taxon>Eukaryota</taxon>
        <taxon>Fungi</taxon>
        <taxon>Fungi incertae sedis</taxon>
        <taxon>Mucoromycota</taxon>
        <taxon>Mucoromycotina</taxon>
        <taxon>Mucoromycetes</taxon>
        <taxon>Mucorales</taxon>
        <taxon>Mucorineae</taxon>
        <taxon>Mucoraceae</taxon>
        <taxon>Apophysomyces</taxon>
    </lineage>
</organism>